<dbReference type="AlphaFoldDB" id="A0A0L0ELN2"/>
<keyword evidence="3" id="KW-0812">Transmembrane</keyword>
<evidence type="ECO:0000313" key="6">
    <source>
        <dbReference type="Proteomes" id="UP000036850"/>
    </source>
</evidence>
<dbReference type="EMBL" id="LFZX01000345">
    <property type="protein sequence ID" value="KNC65235.1"/>
    <property type="molecule type" value="Genomic_DNA"/>
</dbReference>
<protein>
    <submittedName>
        <fullName evidence="5">Transcriptional regulator</fullName>
    </submittedName>
</protein>
<dbReference type="SUPFAM" id="SSF46894">
    <property type="entry name" value="C-terminal effector domain of the bipartite response regulators"/>
    <property type="match status" value="1"/>
</dbReference>
<feature type="DNA-binding region" description="OmpR/PhoB-type" evidence="2">
    <location>
        <begin position="1"/>
        <end position="99"/>
    </location>
</feature>
<dbReference type="InterPro" id="IPR036388">
    <property type="entry name" value="WH-like_DNA-bd_sf"/>
</dbReference>
<evidence type="ECO:0000256" key="2">
    <source>
        <dbReference type="PROSITE-ProRule" id="PRU01091"/>
    </source>
</evidence>
<dbReference type="Gene3D" id="1.10.10.10">
    <property type="entry name" value="Winged helix-like DNA-binding domain superfamily/Winged helix DNA-binding domain"/>
    <property type="match status" value="1"/>
</dbReference>
<keyword evidence="3" id="KW-1133">Transmembrane helix</keyword>
<evidence type="ECO:0000259" key="4">
    <source>
        <dbReference type="PROSITE" id="PS51755"/>
    </source>
</evidence>
<evidence type="ECO:0000313" key="5">
    <source>
        <dbReference type="EMBL" id="KNC65235.1"/>
    </source>
</evidence>
<feature type="domain" description="OmpR/PhoB-type" evidence="4">
    <location>
        <begin position="1"/>
        <end position="99"/>
    </location>
</feature>
<name>A0A0L0ELN2_9GAMM</name>
<dbReference type="Proteomes" id="UP000036850">
    <property type="component" value="Unassembled WGS sequence"/>
</dbReference>
<accession>A0A0L0ELN2</accession>
<dbReference type="CDD" id="cd00383">
    <property type="entry name" value="trans_reg_C"/>
    <property type="match status" value="1"/>
</dbReference>
<evidence type="ECO:0000256" key="1">
    <source>
        <dbReference type="ARBA" id="ARBA00023125"/>
    </source>
</evidence>
<dbReference type="GO" id="GO:0000160">
    <property type="term" value="P:phosphorelay signal transduction system"/>
    <property type="evidence" value="ECO:0007669"/>
    <property type="project" value="InterPro"/>
</dbReference>
<dbReference type="PROSITE" id="PS51755">
    <property type="entry name" value="OMPR_PHOB"/>
    <property type="match status" value="1"/>
</dbReference>
<dbReference type="SMART" id="SM00862">
    <property type="entry name" value="Trans_reg_C"/>
    <property type="match status" value="1"/>
</dbReference>
<proteinExistence type="predicted"/>
<evidence type="ECO:0000256" key="3">
    <source>
        <dbReference type="SAM" id="Phobius"/>
    </source>
</evidence>
<organism evidence="5 6">
    <name type="scientific">Pseudoalteromonas rubra</name>
    <dbReference type="NCBI Taxonomy" id="43658"/>
    <lineage>
        <taxon>Bacteria</taxon>
        <taxon>Pseudomonadati</taxon>
        <taxon>Pseudomonadota</taxon>
        <taxon>Gammaproteobacteria</taxon>
        <taxon>Alteromonadales</taxon>
        <taxon>Pseudoalteromonadaceae</taxon>
        <taxon>Pseudoalteromonas</taxon>
    </lineage>
</organism>
<dbReference type="InterPro" id="IPR001867">
    <property type="entry name" value="OmpR/PhoB-type_DNA-bd"/>
</dbReference>
<sequence>MRYLRFEHLIIDTHNQILIRNGISVTLAPKVYDLLYYLARNQQRIISKDELMDAVWQGTLVTDNAISRTLVKVRKALGDDPKSPNFILTVPRKGYRMISVFEETDHIPVQITNTHNADPVNHQLTLSAVRIKRATLSAIALSAATVIAGVFLYYPYSSPELSI</sequence>
<gene>
    <name evidence="5" type="ORF">AC626_24425</name>
</gene>
<feature type="non-terminal residue" evidence="5">
    <location>
        <position position="163"/>
    </location>
</feature>
<dbReference type="Pfam" id="PF00486">
    <property type="entry name" value="Trans_reg_C"/>
    <property type="match status" value="1"/>
</dbReference>
<keyword evidence="3" id="KW-0472">Membrane</keyword>
<reference evidence="6" key="1">
    <citation type="submission" date="2015-07" db="EMBL/GenBank/DDBJ databases">
        <title>Draft genome sequence of a Pseudoalteromonas rubra strain, OCN096, isolated from Kaneohe Bay, Oahu, Hawaii.</title>
        <authorList>
            <person name="Beurmann S."/>
            <person name="Ushijima B."/>
            <person name="Belcaid M."/>
            <person name="Callahan S.M."/>
            <person name="Aeby G.S."/>
        </authorList>
    </citation>
    <scope>NUCLEOTIDE SEQUENCE [LARGE SCALE GENOMIC DNA]</scope>
    <source>
        <strain evidence="6">OCN096</strain>
    </source>
</reference>
<keyword evidence="1 2" id="KW-0238">DNA-binding</keyword>
<feature type="transmembrane region" description="Helical" evidence="3">
    <location>
        <begin position="134"/>
        <end position="154"/>
    </location>
</feature>
<dbReference type="GO" id="GO:0006355">
    <property type="term" value="P:regulation of DNA-templated transcription"/>
    <property type="evidence" value="ECO:0007669"/>
    <property type="project" value="InterPro"/>
</dbReference>
<dbReference type="GO" id="GO:0003677">
    <property type="term" value="F:DNA binding"/>
    <property type="evidence" value="ECO:0007669"/>
    <property type="project" value="UniProtKB-UniRule"/>
</dbReference>
<comment type="caution">
    <text evidence="5">The sequence shown here is derived from an EMBL/GenBank/DDBJ whole genome shotgun (WGS) entry which is preliminary data.</text>
</comment>
<dbReference type="InterPro" id="IPR016032">
    <property type="entry name" value="Sig_transdc_resp-reg_C-effctor"/>
</dbReference>